<dbReference type="GO" id="GO:0006261">
    <property type="term" value="P:DNA-templated DNA replication"/>
    <property type="evidence" value="ECO:0007669"/>
    <property type="project" value="TreeGrafter"/>
</dbReference>
<dbReference type="PANTHER" id="PTHR11669:SF8">
    <property type="entry name" value="DNA POLYMERASE III SUBUNIT DELTA"/>
    <property type="match status" value="1"/>
</dbReference>
<evidence type="ECO:0000256" key="5">
    <source>
        <dbReference type="ARBA" id="ARBA00022705"/>
    </source>
</evidence>
<keyword evidence="6" id="KW-0239">DNA-directed DNA polymerase</keyword>
<dbReference type="Proteomes" id="UP000002943">
    <property type="component" value="Unassembled WGS sequence"/>
</dbReference>
<dbReference type="GO" id="GO:0003677">
    <property type="term" value="F:DNA binding"/>
    <property type="evidence" value="ECO:0007669"/>
    <property type="project" value="InterPro"/>
</dbReference>
<dbReference type="InterPro" id="IPR027417">
    <property type="entry name" value="P-loop_NTPase"/>
</dbReference>
<dbReference type="Pfam" id="PF09115">
    <property type="entry name" value="DNApol3-delta_C"/>
    <property type="match status" value="1"/>
</dbReference>
<dbReference type="eggNOG" id="COG0470">
    <property type="taxonomic scope" value="Bacteria"/>
</dbReference>
<keyword evidence="10" id="KW-1185">Reference proteome</keyword>
<dbReference type="AlphaFoldDB" id="E3BHS5"/>
<evidence type="ECO:0000256" key="4">
    <source>
        <dbReference type="ARBA" id="ARBA00022695"/>
    </source>
</evidence>
<evidence type="ECO:0000259" key="8">
    <source>
        <dbReference type="Pfam" id="PF09115"/>
    </source>
</evidence>
<dbReference type="GO" id="GO:0003887">
    <property type="term" value="F:DNA-directed DNA polymerase activity"/>
    <property type="evidence" value="ECO:0007669"/>
    <property type="project" value="UniProtKB-KW"/>
</dbReference>
<organism evidence="9 10">
    <name type="scientific">Vibrio caribbeanicus ATCC BAA-2122</name>
    <dbReference type="NCBI Taxonomy" id="796620"/>
    <lineage>
        <taxon>Bacteria</taxon>
        <taxon>Pseudomonadati</taxon>
        <taxon>Pseudomonadota</taxon>
        <taxon>Gammaproteobacteria</taxon>
        <taxon>Vibrionales</taxon>
        <taxon>Vibrionaceae</taxon>
        <taxon>Vibrio</taxon>
    </lineage>
</organism>
<name>E3BHS5_9VIBR</name>
<accession>E3BHS5</accession>
<protein>
    <recommendedName>
        <fullName evidence="2">DNA polymerase III subunit delta'</fullName>
        <ecNumber evidence="1">2.7.7.7</ecNumber>
    </recommendedName>
</protein>
<evidence type="ECO:0000313" key="9">
    <source>
        <dbReference type="EMBL" id="EFP97364.1"/>
    </source>
</evidence>
<dbReference type="EMBL" id="AEIU01000059">
    <property type="protein sequence ID" value="EFP97364.1"/>
    <property type="molecule type" value="Genomic_DNA"/>
</dbReference>
<evidence type="ECO:0000256" key="6">
    <source>
        <dbReference type="ARBA" id="ARBA00022932"/>
    </source>
</evidence>
<evidence type="ECO:0000256" key="7">
    <source>
        <dbReference type="ARBA" id="ARBA00049244"/>
    </source>
</evidence>
<keyword evidence="4 9" id="KW-0548">Nucleotidyltransferase</keyword>
<dbReference type="Gene3D" id="1.20.272.10">
    <property type="match status" value="1"/>
</dbReference>
<dbReference type="Pfam" id="PF13177">
    <property type="entry name" value="DNA_pol3_delta2"/>
    <property type="match status" value="1"/>
</dbReference>
<dbReference type="GO" id="GO:0008408">
    <property type="term" value="F:3'-5' exonuclease activity"/>
    <property type="evidence" value="ECO:0007669"/>
    <property type="project" value="InterPro"/>
</dbReference>
<keyword evidence="3 9" id="KW-0808">Transferase</keyword>
<comment type="caution">
    <text evidence="9">The sequence shown here is derived from an EMBL/GenBank/DDBJ whole genome shotgun (WGS) entry which is preliminary data.</text>
</comment>
<feature type="domain" description="DNA polymerase III delta subunit C-terminal" evidence="8">
    <location>
        <begin position="207"/>
        <end position="314"/>
    </location>
</feature>
<comment type="catalytic activity">
    <reaction evidence="7">
        <text>DNA(n) + a 2'-deoxyribonucleoside 5'-triphosphate = DNA(n+1) + diphosphate</text>
        <dbReference type="Rhea" id="RHEA:22508"/>
        <dbReference type="Rhea" id="RHEA-COMP:17339"/>
        <dbReference type="Rhea" id="RHEA-COMP:17340"/>
        <dbReference type="ChEBI" id="CHEBI:33019"/>
        <dbReference type="ChEBI" id="CHEBI:61560"/>
        <dbReference type="ChEBI" id="CHEBI:173112"/>
        <dbReference type="EC" id="2.7.7.7"/>
    </reaction>
</comment>
<gene>
    <name evidence="9" type="ORF">VIBC2010_18254</name>
</gene>
<dbReference type="NCBIfam" id="TIGR00678">
    <property type="entry name" value="holB"/>
    <property type="match status" value="1"/>
</dbReference>
<sequence length="320" mass="36360">MISPYPWLAAVWEKWQVSLESSRFPNAVLLETAAGFGSEALVSALSRAVLCQNNLSEGCGFCHSCQLMESNSHPDFHCVQPEKEGKTITVEQIRQCTRVAYESSQLGGLRLFVIEPAEFMNEPAANALLKTLEEPPERCIFLLVTDRVSTLMPTIISRCQKWRVPQPDYQEVIQWLEQRLDQPVDSYIPHLVDGAPLSALAFIEQNKSQQYTSIESELIKLARGDGDIMSLSKMISVEPIERLSWIWHILTDAQKLQYGVHKPFYTPGSETLSKAKSYSFLYDRSRELLTLLNRLGEHSGLNAELLIMDWLFNFNEETCL</sequence>
<dbReference type="GO" id="GO:0009360">
    <property type="term" value="C:DNA polymerase III complex"/>
    <property type="evidence" value="ECO:0007669"/>
    <property type="project" value="InterPro"/>
</dbReference>
<dbReference type="PANTHER" id="PTHR11669">
    <property type="entry name" value="REPLICATION FACTOR C / DNA POLYMERASE III GAMMA-TAU SUBUNIT"/>
    <property type="match status" value="1"/>
</dbReference>
<dbReference type="EC" id="2.7.7.7" evidence="1"/>
<reference evidence="9 10" key="1">
    <citation type="journal article" date="2012" name="Int. J. Syst. Evol. Microbiol.">
        <title>Vibrio caribbeanicus sp. nov., isolated from the marine sponge Scleritoderma cyanea.</title>
        <authorList>
            <person name="Hoffmann M."/>
            <person name="Monday S.R."/>
            <person name="Allard M.W."/>
            <person name="Strain E.A."/>
            <person name="Whittaker P."/>
            <person name="Naum M."/>
            <person name="McCarthy P.J."/>
            <person name="Lopez J.V."/>
            <person name="Fischer M."/>
            <person name="Brown E.W."/>
        </authorList>
    </citation>
    <scope>NUCLEOTIDE SEQUENCE [LARGE SCALE GENOMIC DNA]</scope>
    <source>
        <strain evidence="9 10">ATCC BAA-2122</strain>
    </source>
</reference>
<dbReference type="InterPro" id="IPR008921">
    <property type="entry name" value="DNA_pol3_clamp-load_cplx_C"/>
</dbReference>
<dbReference type="OrthoDB" id="9811073at2"/>
<dbReference type="InterPro" id="IPR015199">
    <property type="entry name" value="DNA_pol_III_delta_C"/>
</dbReference>
<dbReference type="SUPFAM" id="SSF52540">
    <property type="entry name" value="P-loop containing nucleoside triphosphate hydrolases"/>
    <property type="match status" value="1"/>
</dbReference>
<dbReference type="STRING" id="796620.VIBC2010_18254"/>
<dbReference type="Gene3D" id="3.40.50.300">
    <property type="entry name" value="P-loop containing nucleotide triphosphate hydrolases"/>
    <property type="match status" value="1"/>
</dbReference>
<dbReference type="InterPro" id="IPR050238">
    <property type="entry name" value="DNA_Rep/Repair_Clamp_Loader"/>
</dbReference>
<evidence type="ECO:0000256" key="3">
    <source>
        <dbReference type="ARBA" id="ARBA00022679"/>
    </source>
</evidence>
<evidence type="ECO:0000313" key="10">
    <source>
        <dbReference type="Proteomes" id="UP000002943"/>
    </source>
</evidence>
<evidence type="ECO:0000256" key="2">
    <source>
        <dbReference type="ARBA" id="ARBA00014363"/>
    </source>
</evidence>
<dbReference type="SUPFAM" id="SSF48019">
    <property type="entry name" value="post-AAA+ oligomerization domain-like"/>
    <property type="match status" value="1"/>
</dbReference>
<dbReference type="InterPro" id="IPR004622">
    <property type="entry name" value="DNA_pol_HolB"/>
</dbReference>
<dbReference type="RefSeq" id="WP_009600555.1">
    <property type="nucleotide sequence ID" value="NZ_AEIU01000059.1"/>
</dbReference>
<proteinExistence type="predicted"/>
<evidence type="ECO:0000256" key="1">
    <source>
        <dbReference type="ARBA" id="ARBA00012417"/>
    </source>
</evidence>
<keyword evidence="5" id="KW-0235">DNA replication</keyword>